<keyword evidence="3" id="KW-0963">Cytoplasm</keyword>
<keyword evidence="6" id="KW-0175">Coiled coil</keyword>
<evidence type="ECO:0000313" key="9">
    <source>
        <dbReference type="EMBL" id="VDP46851.1"/>
    </source>
</evidence>
<name>A0A183P3C7_9TREM</name>
<dbReference type="Gene3D" id="3.60.10.10">
    <property type="entry name" value="Endonuclease/exonuclease/phosphatase"/>
    <property type="match status" value="1"/>
</dbReference>
<dbReference type="Proteomes" id="UP000269396">
    <property type="component" value="Unassembled WGS sequence"/>
</dbReference>
<dbReference type="STRING" id="31246.A0A183P3C7"/>
<dbReference type="AlphaFoldDB" id="A0A183P3C7"/>
<dbReference type="InterPro" id="IPR036691">
    <property type="entry name" value="Endo/exonu/phosph_ase_sf"/>
</dbReference>
<evidence type="ECO:0000256" key="6">
    <source>
        <dbReference type="ARBA" id="ARBA00023054"/>
    </source>
</evidence>
<protein>
    <submittedName>
        <fullName evidence="9">Uncharacterized protein</fullName>
    </submittedName>
</protein>
<accession>A0A183P3C7</accession>
<sequence>MERIPRSYQWSTSVVTERNRTRARSQSKDNKAVIWLSLAQLKKTMYFEFDKLQKYLTPLNILQDTSVKVDDIIDPKAYSIEETKQKSEHDRLVELAERKKAETRQKVAELKDRLRKLKEQNNRLPERIRLPTEAFNLVPQIRCDLLKDRETEIDLVYRETAWETEKNRLALEKLENVFIKPLDCDRITVKAFCSGHCVTSIRMNKLSEEHIKVYDEIISIREKSLSKEKEDTVKHYTQLGSIYVVIENTGYEDIMGRNGLGERNESGERFANLCAFKKLVISGTIFPHKRIHKATWISPDHTTENQIDYICINKKFQRTMEDVRTKRGAEIASNHHLVVANLKLKLEKNWTTGQTATQRFNTALLRDTDRLNEFKIALKNRFQDLEDLLKEEETTMEDNWKGIKEALTSTLVDWIVKTSTSERKHGIQWTAQNQLDDLDFADDLAILSHKHEQMQIKTVSVAAVSASIKNVTNQVHTSIKGARGLRIAQKLHLLEESRRKRDARRAQWKQLEAMKPADDYEDPRDMKEIQLAKEKIGDYKLKSATNYVIPESMKLNTFEVKHKLLNLVDHVSQYVVIHEFNVSLIGLRNKKMKIIENLKKIDKQLKYINCNLPLNEYGIRLHIDELDEDEYPERYY</sequence>
<dbReference type="EMBL" id="UZAL01029235">
    <property type="protein sequence ID" value="VDP46851.1"/>
    <property type="molecule type" value="Genomic_DNA"/>
</dbReference>
<dbReference type="GO" id="GO:0005856">
    <property type="term" value="C:cytoskeleton"/>
    <property type="evidence" value="ECO:0007669"/>
    <property type="project" value="UniProtKB-SubCell"/>
</dbReference>
<reference evidence="9 10" key="1">
    <citation type="submission" date="2018-11" db="EMBL/GenBank/DDBJ databases">
        <authorList>
            <consortium name="Pathogen Informatics"/>
        </authorList>
    </citation>
    <scope>NUCLEOTIDE SEQUENCE [LARGE SCALE GENOMIC DNA]</scope>
    <source>
        <strain>Denwood</strain>
        <strain evidence="10">Zambia</strain>
    </source>
</reference>
<evidence type="ECO:0000256" key="8">
    <source>
        <dbReference type="ARBA" id="ARBA00023273"/>
    </source>
</evidence>
<keyword evidence="10" id="KW-1185">Reference proteome</keyword>
<evidence type="ECO:0000256" key="5">
    <source>
        <dbReference type="ARBA" id="ARBA00022737"/>
    </source>
</evidence>
<evidence type="ECO:0000256" key="7">
    <source>
        <dbReference type="ARBA" id="ARBA00023212"/>
    </source>
</evidence>
<evidence type="ECO:0000256" key="3">
    <source>
        <dbReference type="ARBA" id="ARBA00022490"/>
    </source>
</evidence>
<keyword evidence="7" id="KW-0206">Cytoskeleton</keyword>
<keyword evidence="5" id="KW-0677">Repeat</keyword>
<keyword evidence="4" id="KW-0853">WD repeat</keyword>
<keyword evidence="8" id="KW-0966">Cell projection</keyword>
<gene>
    <name evidence="9" type="ORF">SMTD_LOCUS8863</name>
</gene>
<evidence type="ECO:0000256" key="2">
    <source>
        <dbReference type="ARBA" id="ARBA00004245"/>
    </source>
</evidence>
<proteinExistence type="predicted"/>
<organism evidence="9 10">
    <name type="scientific">Schistosoma mattheei</name>
    <dbReference type="NCBI Taxonomy" id="31246"/>
    <lineage>
        <taxon>Eukaryota</taxon>
        <taxon>Metazoa</taxon>
        <taxon>Spiralia</taxon>
        <taxon>Lophotrochozoa</taxon>
        <taxon>Platyhelminthes</taxon>
        <taxon>Trematoda</taxon>
        <taxon>Digenea</taxon>
        <taxon>Strigeidida</taxon>
        <taxon>Schistosomatoidea</taxon>
        <taxon>Schistosomatidae</taxon>
        <taxon>Schistosoma</taxon>
    </lineage>
</organism>
<dbReference type="PANTHER" id="PTHR14885:SF3">
    <property type="entry name" value="CILIA- AND FLAGELLA-ASSOCIATED PROTEIN 44"/>
    <property type="match status" value="1"/>
</dbReference>
<evidence type="ECO:0000313" key="10">
    <source>
        <dbReference type="Proteomes" id="UP000269396"/>
    </source>
</evidence>
<comment type="subcellular location">
    <subcellularLocation>
        <location evidence="1">Cell projection</location>
        <location evidence="1">Cilium</location>
    </subcellularLocation>
    <subcellularLocation>
        <location evidence="2">Cytoplasm</location>
        <location evidence="2">Cytoskeleton</location>
    </subcellularLocation>
</comment>
<dbReference type="PANTHER" id="PTHR14885">
    <property type="entry name" value="CILIA- AND FLAGELLA-ASSOCIATED PROTEIN 43-RELATED"/>
    <property type="match status" value="1"/>
</dbReference>
<dbReference type="GO" id="GO:0005929">
    <property type="term" value="C:cilium"/>
    <property type="evidence" value="ECO:0007669"/>
    <property type="project" value="UniProtKB-SubCell"/>
</dbReference>
<evidence type="ECO:0000256" key="1">
    <source>
        <dbReference type="ARBA" id="ARBA00004138"/>
    </source>
</evidence>
<evidence type="ECO:0000256" key="4">
    <source>
        <dbReference type="ARBA" id="ARBA00022574"/>
    </source>
</evidence>